<dbReference type="NCBIfam" id="NF003711">
    <property type="entry name" value="PRK05325.2-3"/>
    <property type="match status" value="1"/>
</dbReference>
<dbReference type="RefSeq" id="WP_076349934.1">
    <property type="nucleotide sequence ID" value="NZ_CP019082.1"/>
</dbReference>
<dbReference type="EMBL" id="CP019082">
    <property type="protein sequence ID" value="APW63605.1"/>
    <property type="molecule type" value="Genomic_DNA"/>
</dbReference>
<dbReference type="OrthoDB" id="9788289at2"/>
<accession>A0A1U7CXE4</accession>
<dbReference type="AlphaFoldDB" id="A0A1U7CXE4"/>
<dbReference type="Pfam" id="PF04285">
    <property type="entry name" value="DUF444"/>
    <property type="match status" value="2"/>
</dbReference>
<gene>
    <name evidence="2" type="ORF">BSF38_05178</name>
</gene>
<name>A0A1U7CXE4_9BACT</name>
<evidence type="ECO:0000313" key="2">
    <source>
        <dbReference type="EMBL" id="APW63605.1"/>
    </source>
</evidence>
<sequence>MVRKIDRDSSRFKQIVRGKIKSDLRKYITHGELIGKSGGEFVSIPLPQIEIPEFRYGDKNRGGVGQGPGDVGTPIGRSGDGEPGQGAGEAPGHHILEVELTLDDLAQILGEELALPRIEPKGRANIIEEKDKYTGIRQAGPESLRHFKRTYKKALKRQIASSQYDPRDPLVIPIREDKLYRSWNPITSPQFNAVVLYLMDVSGSMTDDQKEIVRTEAFWIDTWLKSQYDGVTTRYIIHDAVAREVDEHTFYHTRESGGTRISSAYNLANKLIDEFHSPIDWNIYVLHFSDGDNWGEDNRQCISLLRDQLLPKCNLFCYGQVESPYGSGEFYRELEEAFDDVPNMALSEIRNKEGIYDSIKEFLGRGR</sequence>
<evidence type="ECO:0000313" key="3">
    <source>
        <dbReference type="Proteomes" id="UP000186309"/>
    </source>
</evidence>
<protein>
    <recommendedName>
        <fullName evidence="4">DUF444 family protein</fullName>
    </recommendedName>
</protein>
<feature type="region of interest" description="Disordered" evidence="1">
    <location>
        <begin position="58"/>
        <end position="91"/>
    </location>
</feature>
<evidence type="ECO:0008006" key="4">
    <source>
        <dbReference type="Google" id="ProtNLM"/>
    </source>
</evidence>
<dbReference type="SUPFAM" id="SSF53300">
    <property type="entry name" value="vWA-like"/>
    <property type="match status" value="1"/>
</dbReference>
<organism evidence="2 3">
    <name type="scientific">Paludisphaera borealis</name>
    <dbReference type="NCBI Taxonomy" id="1387353"/>
    <lineage>
        <taxon>Bacteria</taxon>
        <taxon>Pseudomonadati</taxon>
        <taxon>Planctomycetota</taxon>
        <taxon>Planctomycetia</taxon>
        <taxon>Isosphaerales</taxon>
        <taxon>Isosphaeraceae</taxon>
        <taxon>Paludisphaera</taxon>
    </lineage>
</organism>
<dbReference type="Proteomes" id="UP000186309">
    <property type="component" value="Chromosome"/>
</dbReference>
<keyword evidence="3" id="KW-1185">Reference proteome</keyword>
<evidence type="ECO:0000256" key="1">
    <source>
        <dbReference type="SAM" id="MobiDB-lite"/>
    </source>
</evidence>
<dbReference type="PANTHER" id="PTHR30510">
    <property type="entry name" value="UPF0229 PROTEIN YEAH"/>
    <property type="match status" value="1"/>
</dbReference>
<dbReference type="InterPro" id="IPR006698">
    <property type="entry name" value="UPF0229"/>
</dbReference>
<dbReference type="InterPro" id="IPR036465">
    <property type="entry name" value="vWFA_dom_sf"/>
</dbReference>
<proteinExistence type="predicted"/>
<dbReference type="STRING" id="1387353.BSF38_05178"/>
<dbReference type="KEGG" id="pbor:BSF38_05178"/>
<reference evidence="3" key="1">
    <citation type="submission" date="2016-12" db="EMBL/GenBank/DDBJ databases">
        <title>Comparative genomics of four Isosphaeraceae planctomycetes: a common pool of plasmids and glycoside hydrolase genes.</title>
        <authorList>
            <person name="Ivanova A."/>
        </authorList>
    </citation>
    <scope>NUCLEOTIDE SEQUENCE [LARGE SCALE GENOMIC DNA]</scope>
    <source>
        <strain evidence="3">PX4</strain>
    </source>
</reference>
<dbReference type="PANTHER" id="PTHR30510:SF2">
    <property type="entry name" value="UPF0229 PROTEIN YEAH"/>
    <property type="match status" value="1"/>
</dbReference>